<gene>
    <name evidence="2" type="ORF">B0T17DRAFT_76812</name>
</gene>
<keyword evidence="3" id="KW-1185">Reference proteome</keyword>
<dbReference type="Proteomes" id="UP001174934">
    <property type="component" value="Unassembled WGS sequence"/>
</dbReference>
<accession>A0AA39XN39</accession>
<feature type="compositionally biased region" description="Low complexity" evidence="1">
    <location>
        <begin position="237"/>
        <end position="250"/>
    </location>
</feature>
<proteinExistence type="predicted"/>
<sequence length="463" mass="50054">MRVKHTPRPAVEVRQTRLGNSDRRRLEKRLSQLEVQLKVGAAAALGKTTPVWGPFPFQRSSSGLSDRHPSPSQAGLPISLASGSMSTNQGGSTFKGSNATGECLARHRLVVAGHYRLHTSRYRPSVYAVLCTASRQILQIDCWVTDGLHVLDLCPIWIPDAGNLHSSSPELLGHCVSGFPSTSAGTIHRTVRTARTADRFSMTGQLSLFSLLPILPPRRPKLHLAAPSTPASTRNWPAPSSTASTSSNPSRFWTITKPPIGLPFLSVTEARENIAHCTSQAPQHRSRSTAAATARPATCHSPLPTSHPKHRPRIVIVPSSLASRSSLVARCPSPIICRPSARALHMHCCTLSATALCLDCSHCSQTGVEKPHAVSLPCSPSDTIPSLLWVGSAIGPGRADSFPAAADSVALQHRLLRRHLHFYGTLAVPCFFVRLQPYVHSSHHHLPPHTRAAFQVLPRLMSS</sequence>
<evidence type="ECO:0000313" key="3">
    <source>
        <dbReference type="Proteomes" id="UP001174934"/>
    </source>
</evidence>
<comment type="caution">
    <text evidence="2">The sequence shown here is derived from an EMBL/GenBank/DDBJ whole genome shotgun (WGS) entry which is preliminary data.</text>
</comment>
<protein>
    <submittedName>
        <fullName evidence="2">Uncharacterized protein</fullName>
    </submittedName>
</protein>
<organism evidence="2 3">
    <name type="scientific">Bombardia bombarda</name>
    <dbReference type="NCBI Taxonomy" id="252184"/>
    <lineage>
        <taxon>Eukaryota</taxon>
        <taxon>Fungi</taxon>
        <taxon>Dikarya</taxon>
        <taxon>Ascomycota</taxon>
        <taxon>Pezizomycotina</taxon>
        <taxon>Sordariomycetes</taxon>
        <taxon>Sordariomycetidae</taxon>
        <taxon>Sordariales</taxon>
        <taxon>Lasiosphaeriaceae</taxon>
        <taxon>Bombardia</taxon>
    </lineage>
</organism>
<evidence type="ECO:0000256" key="1">
    <source>
        <dbReference type="SAM" id="MobiDB-lite"/>
    </source>
</evidence>
<feature type="region of interest" description="Disordered" evidence="1">
    <location>
        <begin position="58"/>
        <end position="93"/>
    </location>
</feature>
<feature type="region of interest" description="Disordered" evidence="1">
    <location>
        <begin position="222"/>
        <end position="250"/>
    </location>
</feature>
<dbReference type="AlphaFoldDB" id="A0AA39XN39"/>
<dbReference type="EMBL" id="JAULSR010000001">
    <property type="protein sequence ID" value="KAK0636312.1"/>
    <property type="molecule type" value="Genomic_DNA"/>
</dbReference>
<feature type="compositionally biased region" description="Low complexity" evidence="1">
    <location>
        <begin position="288"/>
        <end position="298"/>
    </location>
</feature>
<reference evidence="2" key="1">
    <citation type="submission" date="2023-06" db="EMBL/GenBank/DDBJ databases">
        <title>Genome-scale phylogeny and comparative genomics of the fungal order Sordariales.</title>
        <authorList>
            <consortium name="Lawrence Berkeley National Laboratory"/>
            <person name="Hensen N."/>
            <person name="Bonometti L."/>
            <person name="Westerberg I."/>
            <person name="Brannstrom I.O."/>
            <person name="Guillou S."/>
            <person name="Cros-Aarteil S."/>
            <person name="Calhoun S."/>
            <person name="Haridas S."/>
            <person name="Kuo A."/>
            <person name="Mondo S."/>
            <person name="Pangilinan J."/>
            <person name="Riley R."/>
            <person name="LaButti K."/>
            <person name="Andreopoulos B."/>
            <person name="Lipzen A."/>
            <person name="Chen C."/>
            <person name="Yanf M."/>
            <person name="Daum C."/>
            <person name="Ng V."/>
            <person name="Clum A."/>
            <person name="Steindorff A."/>
            <person name="Ohm R."/>
            <person name="Martin F."/>
            <person name="Silar P."/>
            <person name="Natvig D."/>
            <person name="Lalanne C."/>
            <person name="Gautier V."/>
            <person name="Ament-velasquez S.L."/>
            <person name="Kruys A."/>
            <person name="Hutchinson M.I."/>
            <person name="Powell A.J."/>
            <person name="Barry K."/>
            <person name="Miller A.N."/>
            <person name="Grigoriev I.V."/>
            <person name="Debuchy R."/>
            <person name="Gladieux P."/>
            <person name="Thoren M.H."/>
            <person name="Johannesson H."/>
        </authorList>
    </citation>
    <scope>NUCLEOTIDE SEQUENCE</scope>
    <source>
        <strain evidence="2">SMH3391-2</strain>
    </source>
</reference>
<name>A0AA39XN39_9PEZI</name>
<evidence type="ECO:0000313" key="2">
    <source>
        <dbReference type="EMBL" id="KAK0636312.1"/>
    </source>
</evidence>
<feature type="compositionally biased region" description="Polar residues" evidence="1">
    <location>
        <begin position="81"/>
        <end position="93"/>
    </location>
</feature>
<feature type="region of interest" description="Disordered" evidence="1">
    <location>
        <begin position="278"/>
        <end position="307"/>
    </location>
</feature>